<accession>A0ABP9DQ94</accession>
<dbReference type="Proteomes" id="UP001501323">
    <property type="component" value="Unassembled WGS sequence"/>
</dbReference>
<evidence type="ECO:0000256" key="3">
    <source>
        <dbReference type="ARBA" id="ARBA00022679"/>
    </source>
</evidence>
<feature type="transmembrane region" description="Helical" evidence="8">
    <location>
        <begin position="127"/>
        <end position="144"/>
    </location>
</feature>
<keyword evidence="3" id="KW-0808">Transferase</keyword>
<organism evidence="9 10">
    <name type="scientific">Luteimonas vadosa</name>
    <dbReference type="NCBI Taxonomy" id="1165507"/>
    <lineage>
        <taxon>Bacteria</taxon>
        <taxon>Pseudomonadati</taxon>
        <taxon>Pseudomonadota</taxon>
        <taxon>Gammaproteobacteria</taxon>
        <taxon>Lysobacterales</taxon>
        <taxon>Lysobacteraceae</taxon>
        <taxon>Luteimonas</taxon>
    </lineage>
</organism>
<feature type="transmembrane region" description="Helical" evidence="8">
    <location>
        <begin position="237"/>
        <end position="256"/>
    </location>
</feature>
<feature type="transmembrane region" description="Helical" evidence="8">
    <location>
        <begin position="12"/>
        <end position="31"/>
    </location>
</feature>
<keyword evidence="6 8" id="KW-0472">Membrane</keyword>
<comment type="subcellular location">
    <subcellularLocation>
        <location evidence="1">Cell membrane</location>
        <topology evidence="1">Multi-pass membrane protein</topology>
    </subcellularLocation>
</comment>
<dbReference type="EMBL" id="BAABJY010000001">
    <property type="protein sequence ID" value="GAA4854058.1"/>
    <property type="molecule type" value="Genomic_DNA"/>
</dbReference>
<keyword evidence="2" id="KW-1003">Cell membrane</keyword>
<proteinExistence type="predicted"/>
<evidence type="ECO:0000256" key="6">
    <source>
        <dbReference type="ARBA" id="ARBA00023136"/>
    </source>
</evidence>
<evidence type="ECO:0000256" key="8">
    <source>
        <dbReference type="SAM" id="Phobius"/>
    </source>
</evidence>
<protein>
    <recommendedName>
        <fullName evidence="11">Undecaprenyl/decaprenyl-phosphate alpha-N-acetylglucosaminyl 1-phosphate transferase</fullName>
    </recommendedName>
</protein>
<evidence type="ECO:0000313" key="9">
    <source>
        <dbReference type="EMBL" id="GAA4854058.1"/>
    </source>
</evidence>
<name>A0ABP9DQ94_9GAMM</name>
<evidence type="ECO:0000256" key="5">
    <source>
        <dbReference type="ARBA" id="ARBA00022989"/>
    </source>
</evidence>
<dbReference type="PANTHER" id="PTHR22926">
    <property type="entry name" value="PHOSPHO-N-ACETYLMURAMOYL-PENTAPEPTIDE-TRANSFERASE"/>
    <property type="match status" value="1"/>
</dbReference>
<feature type="compositionally biased region" description="Basic residues" evidence="7">
    <location>
        <begin position="317"/>
        <end position="332"/>
    </location>
</feature>
<evidence type="ECO:0000256" key="2">
    <source>
        <dbReference type="ARBA" id="ARBA00022475"/>
    </source>
</evidence>
<evidence type="ECO:0000256" key="1">
    <source>
        <dbReference type="ARBA" id="ARBA00004651"/>
    </source>
</evidence>
<dbReference type="PANTHER" id="PTHR22926:SF3">
    <property type="entry name" value="UNDECAPRENYL-PHOSPHATE ALPHA-N-ACETYLGLUCOSAMINYL 1-PHOSPHATE TRANSFERASE"/>
    <property type="match status" value="1"/>
</dbReference>
<gene>
    <name evidence="9" type="ORF">GCM10023332_01600</name>
</gene>
<dbReference type="Pfam" id="PF00953">
    <property type="entry name" value="Glycos_transf_4"/>
    <property type="match status" value="1"/>
</dbReference>
<comment type="caution">
    <text evidence="9">The sequence shown here is derived from an EMBL/GenBank/DDBJ whole genome shotgun (WGS) entry which is preliminary data.</text>
</comment>
<keyword evidence="5 8" id="KW-1133">Transmembrane helix</keyword>
<evidence type="ECO:0000313" key="10">
    <source>
        <dbReference type="Proteomes" id="UP001501323"/>
    </source>
</evidence>
<evidence type="ECO:0000256" key="4">
    <source>
        <dbReference type="ARBA" id="ARBA00022692"/>
    </source>
</evidence>
<reference evidence="10" key="1">
    <citation type="journal article" date="2019" name="Int. J. Syst. Evol. Microbiol.">
        <title>The Global Catalogue of Microorganisms (GCM) 10K type strain sequencing project: providing services to taxonomists for standard genome sequencing and annotation.</title>
        <authorList>
            <consortium name="The Broad Institute Genomics Platform"/>
            <consortium name="The Broad Institute Genome Sequencing Center for Infectious Disease"/>
            <person name="Wu L."/>
            <person name="Ma J."/>
        </authorList>
    </citation>
    <scope>NUCLEOTIDE SEQUENCE [LARGE SCALE GENOMIC DNA]</scope>
    <source>
        <strain evidence="10">JCM 18392</strain>
    </source>
</reference>
<feature type="transmembrane region" description="Helical" evidence="8">
    <location>
        <begin position="103"/>
        <end position="121"/>
    </location>
</feature>
<keyword evidence="4 8" id="KW-0812">Transmembrane</keyword>
<dbReference type="InterPro" id="IPR000715">
    <property type="entry name" value="Glycosyl_transferase_4"/>
</dbReference>
<feature type="transmembrane region" description="Helical" evidence="8">
    <location>
        <begin position="187"/>
        <end position="206"/>
    </location>
</feature>
<evidence type="ECO:0000256" key="7">
    <source>
        <dbReference type="SAM" id="MobiDB-lite"/>
    </source>
</evidence>
<feature type="transmembrane region" description="Helical" evidence="8">
    <location>
        <begin position="156"/>
        <end position="175"/>
    </location>
</feature>
<feature type="region of interest" description="Disordered" evidence="7">
    <location>
        <begin position="317"/>
        <end position="338"/>
    </location>
</feature>
<evidence type="ECO:0008006" key="11">
    <source>
        <dbReference type="Google" id="ProtNLM"/>
    </source>
</evidence>
<feature type="transmembrane region" description="Helical" evidence="8">
    <location>
        <begin position="262"/>
        <end position="280"/>
    </location>
</feature>
<keyword evidence="10" id="KW-1185">Reference proteome</keyword>
<feature type="transmembrane region" description="Helical" evidence="8">
    <location>
        <begin position="43"/>
        <end position="61"/>
    </location>
</feature>
<dbReference type="CDD" id="cd06853">
    <property type="entry name" value="GT_WecA_like"/>
    <property type="match status" value="1"/>
</dbReference>
<sequence length="338" mass="36315">MLATLLVLGGNQMSLLPFAVSALILIVVGLVDDVVDLRWWWRILSHVVAALIMVYWGGVRVEYVGLLFSDTPVVLGVWSVPLTVFATVGIINAVNMADGADGLAGSLCLAALVMLGMAALYAGNDLLFGLLVPMLAAIVAFLAFNLRFPWQRRARVFLSNAGSTFLGFTIAWLAFRLTQNAAHPVSPALAPWLLAPPVIDCLVLIVRRIKLGRSPFHGDRDHMHHLLLDAGFTPNQIALGLAALSLALGLAAALVLKTDVGTETHLVGGFIALTLGYYWLTSRRARAVAIFARLRGGRRIPTPVPVGEPLVLPRVAGRRARSHRRPAQRRVAGRGGAS</sequence>
<feature type="transmembrane region" description="Helical" evidence="8">
    <location>
        <begin position="73"/>
        <end position="91"/>
    </location>
</feature>